<dbReference type="EMBL" id="POUA01000010">
    <property type="protein sequence ID" value="PZG55826.1"/>
    <property type="molecule type" value="Genomic_DNA"/>
</dbReference>
<evidence type="ECO:0000313" key="1">
    <source>
        <dbReference type="EMBL" id="PZG55826.1"/>
    </source>
</evidence>
<proteinExistence type="predicted"/>
<reference evidence="1 2" key="1">
    <citation type="submission" date="2018-01" db="EMBL/GenBank/DDBJ databases">
        <title>Draft genome sequence of Sphaerisporangium sp. 7K107.</title>
        <authorList>
            <person name="Sahin N."/>
            <person name="Saygin H."/>
            <person name="Ay H."/>
        </authorList>
    </citation>
    <scope>NUCLEOTIDE SEQUENCE [LARGE SCALE GENOMIC DNA]</scope>
    <source>
        <strain evidence="1 2">7K107</strain>
    </source>
</reference>
<dbReference type="Proteomes" id="UP000248544">
    <property type="component" value="Unassembled WGS sequence"/>
</dbReference>
<dbReference type="AlphaFoldDB" id="A0A2W2H1D6"/>
<organism evidence="1 2">
    <name type="scientific">Spongiactinospora gelatinilytica</name>
    <dbReference type="NCBI Taxonomy" id="2666298"/>
    <lineage>
        <taxon>Bacteria</taxon>
        <taxon>Bacillati</taxon>
        <taxon>Actinomycetota</taxon>
        <taxon>Actinomycetes</taxon>
        <taxon>Streptosporangiales</taxon>
        <taxon>Streptosporangiaceae</taxon>
        <taxon>Spongiactinospora</taxon>
    </lineage>
</organism>
<name>A0A2W2H1D6_9ACTN</name>
<evidence type="ECO:0000313" key="2">
    <source>
        <dbReference type="Proteomes" id="UP000248544"/>
    </source>
</evidence>
<accession>A0A2W2H1D6</accession>
<sequence>MGKVMSGNVLVPFVTSGNMPTNLGAGTNEPRIIVADFRDCILMGEGNAAPAQLRFDEPLSASLGIRLVSYGYSAFAPGPQPKAISVISGTGLIVPAL</sequence>
<protein>
    <submittedName>
        <fullName evidence="1">Uncharacterized protein</fullName>
    </submittedName>
</protein>
<keyword evidence="2" id="KW-1185">Reference proteome</keyword>
<comment type="caution">
    <text evidence="1">The sequence shown here is derived from an EMBL/GenBank/DDBJ whole genome shotgun (WGS) entry which is preliminary data.</text>
</comment>
<gene>
    <name evidence="1" type="ORF">C1I98_02380</name>
</gene>